<evidence type="ECO:0000313" key="5">
    <source>
        <dbReference type="EMBL" id="MBB2148327.1"/>
    </source>
</evidence>
<dbReference type="Gene3D" id="1.10.10.60">
    <property type="entry name" value="Homeodomain-like"/>
    <property type="match status" value="2"/>
</dbReference>
<evidence type="ECO:0000256" key="3">
    <source>
        <dbReference type="ARBA" id="ARBA00023163"/>
    </source>
</evidence>
<gene>
    <name evidence="5" type="ORF">GM920_05330</name>
</gene>
<dbReference type="Pfam" id="PF12833">
    <property type="entry name" value="HTH_18"/>
    <property type="match status" value="1"/>
</dbReference>
<dbReference type="InterPro" id="IPR053142">
    <property type="entry name" value="PchR_regulatory_protein"/>
</dbReference>
<dbReference type="PANTHER" id="PTHR47893:SF1">
    <property type="entry name" value="REGULATORY PROTEIN PCHR"/>
    <property type="match status" value="1"/>
</dbReference>
<sequence length="361" mass="41116">MFLGLFISIQVVLFIVSYKTTLRYLDKIATFDFKIVQNGIMVFKFDGKKGVGFLTAFAEAIGTQVEDGYLYFPPELGKGYFRGIDLHPQLKMMIRKYELYEDLILSRTAMEDGAHTIVLAFHNFYTEAELKADPSIQNQLPAVQITSAGVNYEDFFPIHAHVNTVLISIHTDFLSALLKPKDGDDFLTNILSGNQAFLYEAFISPEMQEVVIQVLNAKVAQNLSNFYFRIKAEELVYLFFSELLKREVISGYPINAEDVKLIYGIRDGLMKDLSLPPKLPELAQANGMSESKMKKLFLQIFGTSIYHYYQTLRMKAAARLLSDKGQSVGEIGYLLGFTNLSHFSRLFEKHHGIKPKQYSKR</sequence>
<dbReference type="InterPro" id="IPR018060">
    <property type="entry name" value="HTH_AraC"/>
</dbReference>
<organism evidence="5 6">
    <name type="scientific">Pedobacter gandavensis</name>
    <dbReference type="NCBI Taxonomy" id="2679963"/>
    <lineage>
        <taxon>Bacteria</taxon>
        <taxon>Pseudomonadati</taxon>
        <taxon>Bacteroidota</taxon>
        <taxon>Sphingobacteriia</taxon>
        <taxon>Sphingobacteriales</taxon>
        <taxon>Sphingobacteriaceae</taxon>
        <taxon>Pedobacter</taxon>
    </lineage>
</organism>
<dbReference type="PROSITE" id="PS00041">
    <property type="entry name" value="HTH_ARAC_FAMILY_1"/>
    <property type="match status" value="1"/>
</dbReference>
<dbReference type="Proteomes" id="UP000636110">
    <property type="component" value="Unassembled WGS sequence"/>
</dbReference>
<keyword evidence="6" id="KW-1185">Reference proteome</keyword>
<name>A0ABR6ESZ5_9SPHI</name>
<accession>A0ABR6ESZ5</accession>
<comment type="caution">
    <text evidence="5">The sequence shown here is derived from an EMBL/GenBank/DDBJ whole genome shotgun (WGS) entry which is preliminary data.</text>
</comment>
<dbReference type="PRINTS" id="PR00032">
    <property type="entry name" value="HTHARAC"/>
</dbReference>
<evidence type="ECO:0000256" key="1">
    <source>
        <dbReference type="ARBA" id="ARBA00023015"/>
    </source>
</evidence>
<dbReference type="PROSITE" id="PS01124">
    <property type="entry name" value="HTH_ARAC_FAMILY_2"/>
    <property type="match status" value="1"/>
</dbReference>
<evidence type="ECO:0000313" key="6">
    <source>
        <dbReference type="Proteomes" id="UP000636110"/>
    </source>
</evidence>
<dbReference type="PANTHER" id="PTHR47893">
    <property type="entry name" value="REGULATORY PROTEIN PCHR"/>
    <property type="match status" value="1"/>
</dbReference>
<dbReference type="InterPro" id="IPR020449">
    <property type="entry name" value="Tscrpt_reg_AraC-type_HTH"/>
</dbReference>
<keyword evidence="2" id="KW-0238">DNA-binding</keyword>
<evidence type="ECO:0000259" key="4">
    <source>
        <dbReference type="PROSITE" id="PS01124"/>
    </source>
</evidence>
<feature type="domain" description="HTH araC/xylS-type" evidence="4">
    <location>
        <begin position="263"/>
        <end position="361"/>
    </location>
</feature>
<dbReference type="SUPFAM" id="SSF46689">
    <property type="entry name" value="Homeodomain-like"/>
    <property type="match status" value="1"/>
</dbReference>
<dbReference type="InterPro" id="IPR018062">
    <property type="entry name" value="HTH_AraC-typ_CS"/>
</dbReference>
<proteinExistence type="predicted"/>
<evidence type="ECO:0000256" key="2">
    <source>
        <dbReference type="ARBA" id="ARBA00023125"/>
    </source>
</evidence>
<protein>
    <submittedName>
        <fullName evidence="5">Helix-turn-helix domain-containing protein</fullName>
    </submittedName>
</protein>
<keyword evidence="1" id="KW-0805">Transcription regulation</keyword>
<keyword evidence="3" id="KW-0804">Transcription</keyword>
<dbReference type="SMART" id="SM00342">
    <property type="entry name" value="HTH_ARAC"/>
    <property type="match status" value="1"/>
</dbReference>
<dbReference type="EMBL" id="WNXC01000001">
    <property type="protein sequence ID" value="MBB2148327.1"/>
    <property type="molecule type" value="Genomic_DNA"/>
</dbReference>
<dbReference type="InterPro" id="IPR009057">
    <property type="entry name" value="Homeodomain-like_sf"/>
</dbReference>
<reference evidence="5 6" key="1">
    <citation type="submission" date="2019-11" db="EMBL/GenBank/DDBJ databases">
        <title>Description of Pedobacter sp. LMG 31462T.</title>
        <authorList>
            <person name="Carlier A."/>
            <person name="Qi S."/>
            <person name="Vandamme P."/>
        </authorList>
    </citation>
    <scope>NUCLEOTIDE SEQUENCE [LARGE SCALE GENOMIC DNA]</scope>
    <source>
        <strain evidence="5 6">LMG 31462</strain>
    </source>
</reference>